<evidence type="ECO:0000313" key="4">
    <source>
        <dbReference type="Proteomes" id="UP001172457"/>
    </source>
</evidence>
<dbReference type="InterPro" id="IPR056924">
    <property type="entry name" value="SH3_Tf2-1"/>
</dbReference>
<reference evidence="3" key="1">
    <citation type="submission" date="2023-03" db="EMBL/GenBank/DDBJ databases">
        <title>Chromosome-scale reference genome and RAD-based genetic map of yellow starthistle (Centaurea solstitialis) reveal putative structural variation and QTLs associated with invader traits.</title>
        <authorList>
            <person name="Reatini B."/>
            <person name="Cang F.A."/>
            <person name="Jiang Q."/>
            <person name="Mckibben M.T.W."/>
            <person name="Barker M.S."/>
            <person name="Rieseberg L.H."/>
            <person name="Dlugosch K.M."/>
        </authorList>
    </citation>
    <scope>NUCLEOTIDE SEQUENCE</scope>
    <source>
        <strain evidence="3">CAN-66</strain>
        <tissue evidence="3">Leaf</tissue>
    </source>
</reference>
<keyword evidence="4" id="KW-1185">Reference proteome</keyword>
<dbReference type="EMBL" id="JARYMX010000002">
    <property type="protein sequence ID" value="KAJ9562552.1"/>
    <property type="molecule type" value="Genomic_DNA"/>
</dbReference>
<gene>
    <name evidence="3" type="ORF">OSB04_007712</name>
</gene>
<dbReference type="Gene3D" id="2.40.50.40">
    <property type="match status" value="1"/>
</dbReference>
<feature type="domain" description="Chromo" evidence="2">
    <location>
        <begin position="148"/>
        <end position="204"/>
    </location>
</feature>
<comment type="caution">
    <text evidence="3">The sequence shown here is derived from an EMBL/GenBank/DDBJ whole genome shotgun (WGS) entry which is preliminary data.</text>
</comment>
<dbReference type="Pfam" id="PF00385">
    <property type="entry name" value="Chromo"/>
    <property type="match status" value="1"/>
</dbReference>
<dbReference type="AlphaFoldDB" id="A0AA38WIR3"/>
<protein>
    <recommendedName>
        <fullName evidence="2">Chromo domain-containing protein</fullName>
    </recommendedName>
</protein>
<dbReference type="Pfam" id="PF24626">
    <property type="entry name" value="SH3_Tf2-1"/>
    <property type="match status" value="1"/>
</dbReference>
<feature type="coiled-coil region" evidence="1">
    <location>
        <begin position="51"/>
        <end position="78"/>
    </location>
</feature>
<dbReference type="InterPro" id="IPR023780">
    <property type="entry name" value="Chromo_domain"/>
</dbReference>
<sequence>MPRELSQVFHLGSSYFLGKIATISPILVQYITSFKLGNVPDSSNQVVDSVLKEREIAVKLLQDNLAKAQQRMKLQADKHRSERIFSVGDWVYLKLQPYRQHSVAYKLNLPADSRIHNVFHVSLLNKKIGTHAASSNLPPVSETGEFIRFPLKILDKRMVKRRNGEASEVLVQWTNTDIEDSTWENVNDLQKRFPDFNMWAHYHP</sequence>
<organism evidence="3 4">
    <name type="scientific">Centaurea solstitialis</name>
    <name type="common">yellow star-thistle</name>
    <dbReference type="NCBI Taxonomy" id="347529"/>
    <lineage>
        <taxon>Eukaryota</taxon>
        <taxon>Viridiplantae</taxon>
        <taxon>Streptophyta</taxon>
        <taxon>Embryophyta</taxon>
        <taxon>Tracheophyta</taxon>
        <taxon>Spermatophyta</taxon>
        <taxon>Magnoliopsida</taxon>
        <taxon>eudicotyledons</taxon>
        <taxon>Gunneridae</taxon>
        <taxon>Pentapetalae</taxon>
        <taxon>asterids</taxon>
        <taxon>campanulids</taxon>
        <taxon>Asterales</taxon>
        <taxon>Asteraceae</taxon>
        <taxon>Carduoideae</taxon>
        <taxon>Cardueae</taxon>
        <taxon>Centaureinae</taxon>
        <taxon>Centaurea</taxon>
    </lineage>
</organism>
<evidence type="ECO:0000313" key="3">
    <source>
        <dbReference type="EMBL" id="KAJ9562552.1"/>
    </source>
</evidence>
<dbReference type="SUPFAM" id="SSF54160">
    <property type="entry name" value="Chromo domain-like"/>
    <property type="match status" value="1"/>
</dbReference>
<dbReference type="PANTHER" id="PTHR46148:SF52">
    <property type="entry name" value="OS04G0603800 PROTEIN"/>
    <property type="match status" value="1"/>
</dbReference>
<evidence type="ECO:0000256" key="1">
    <source>
        <dbReference type="SAM" id="Coils"/>
    </source>
</evidence>
<accession>A0AA38WIR3</accession>
<dbReference type="InterPro" id="IPR000953">
    <property type="entry name" value="Chromo/chromo_shadow_dom"/>
</dbReference>
<dbReference type="PROSITE" id="PS50013">
    <property type="entry name" value="CHROMO_2"/>
    <property type="match status" value="1"/>
</dbReference>
<dbReference type="InterPro" id="IPR016197">
    <property type="entry name" value="Chromo-like_dom_sf"/>
</dbReference>
<dbReference type="PANTHER" id="PTHR46148">
    <property type="entry name" value="CHROMO DOMAIN-CONTAINING PROTEIN"/>
    <property type="match status" value="1"/>
</dbReference>
<evidence type="ECO:0000259" key="2">
    <source>
        <dbReference type="PROSITE" id="PS50013"/>
    </source>
</evidence>
<name>A0AA38WIR3_9ASTR</name>
<proteinExistence type="predicted"/>
<dbReference type="Proteomes" id="UP001172457">
    <property type="component" value="Chromosome 2"/>
</dbReference>
<keyword evidence="1" id="KW-0175">Coiled coil</keyword>